<accession>A0A8C5PUW0</accession>
<evidence type="ECO:0000256" key="3">
    <source>
        <dbReference type="SAM" id="MobiDB-lite"/>
    </source>
</evidence>
<feature type="compositionally biased region" description="Low complexity" evidence="3">
    <location>
        <begin position="46"/>
        <end position="57"/>
    </location>
</feature>
<dbReference type="AlphaFoldDB" id="A0A8C5PUW0"/>
<dbReference type="Pfam" id="PF03803">
    <property type="entry name" value="Scramblase"/>
    <property type="match status" value="1"/>
</dbReference>
<proteinExistence type="inferred from homology"/>
<feature type="compositionally biased region" description="Pro residues" evidence="3">
    <location>
        <begin position="58"/>
        <end position="77"/>
    </location>
</feature>
<dbReference type="PANTHER" id="PTHR23248:SF37">
    <property type="entry name" value="PHOSPHOLIPID SCRAMBLASE 3"/>
    <property type="match status" value="1"/>
</dbReference>
<reference evidence="4" key="2">
    <citation type="submission" date="2025-09" db="UniProtKB">
        <authorList>
            <consortium name="Ensembl"/>
        </authorList>
    </citation>
    <scope>IDENTIFICATION</scope>
</reference>
<dbReference type="Ensembl" id="ENSLLET00000029419.1">
    <property type="protein sequence ID" value="ENSLLEP00000028314.1"/>
    <property type="gene ID" value="ENSLLEG00000018005.1"/>
</dbReference>
<name>A0A8C5PUW0_9ANUR</name>
<comment type="similarity">
    <text evidence="1 2">Belongs to the phospholipid scramblase family.</text>
</comment>
<feature type="region of interest" description="Disordered" evidence="3">
    <location>
        <begin position="1"/>
        <end position="97"/>
    </location>
</feature>
<reference evidence="4" key="1">
    <citation type="submission" date="2025-08" db="UniProtKB">
        <authorList>
            <consortium name="Ensembl"/>
        </authorList>
    </citation>
    <scope>IDENTIFICATION</scope>
</reference>
<keyword evidence="5" id="KW-1185">Reference proteome</keyword>
<dbReference type="Proteomes" id="UP000694569">
    <property type="component" value="Unplaced"/>
</dbReference>
<comment type="function">
    <text evidence="2">May mediate accelerated ATP-independent bidirectional transbilayer migration of phospholipids upon binding calcium ions that results in a loss of phospholipid asymmetry in the plasma membrane.</text>
</comment>
<organism evidence="4 5">
    <name type="scientific">Leptobrachium leishanense</name>
    <name type="common">Leishan spiny toad</name>
    <dbReference type="NCBI Taxonomy" id="445787"/>
    <lineage>
        <taxon>Eukaryota</taxon>
        <taxon>Metazoa</taxon>
        <taxon>Chordata</taxon>
        <taxon>Craniata</taxon>
        <taxon>Vertebrata</taxon>
        <taxon>Euteleostomi</taxon>
        <taxon>Amphibia</taxon>
        <taxon>Batrachia</taxon>
        <taxon>Anura</taxon>
        <taxon>Pelobatoidea</taxon>
        <taxon>Megophryidae</taxon>
        <taxon>Leptobrachium</taxon>
    </lineage>
</organism>
<dbReference type="InterPro" id="IPR005552">
    <property type="entry name" value="Scramblase"/>
</dbReference>
<evidence type="ECO:0000313" key="4">
    <source>
        <dbReference type="Ensembl" id="ENSLLEP00000028314.1"/>
    </source>
</evidence>
<keyword evidence="2" id="KW-0564">Palmitate</keyword>
<keyword evidence="2" id="KW-0106">Calcium</keyword>
<evidence type="ECO:0000256" key="2">
    <source>
        <dbReference type="RuleBase" id="RU363116"/>
    </source>
</evidence>
<evidence type="ECO:0000313" key="5">
    <source>
        <dbReference type="Proteomes" id="UP000694569"/>
    </source>
</evidence>
<keyword evidence="2" id="KW-0449">Lipoprotein</keyword>
<dbReference type="PANTHER" id="PTHR23248">
    <property type="entry name" value="PHOSPHOLIPID SCRAMBLASE-RELATED"/>
    <property type="match status" value="1"/>
</dbReference>
<dbReference type="GO" id="GO:0005886">
    <property type="term" value="C:plasma membrane"/>
    <property type="evidence" value="ECO:0007669"/>
    <property type="project" value="TreeGrafter"/>
</dbReference>
<dbReference type="GeneTree" id="ENSGT00940000154435"/>
<comment type="cofactor">
    <cofactor evidence="2">
        <name>Ca(2+)</name>
        <dbReference type="ChEBI" id="CHEBI:29108"/>
    </cofactor>
</comment>
<dbReference type="OrthoDB" id="191150at2759"/>
<feature type="compositionally biased region" description="Basic and acidic residues" evidence="3">
    <location>
        <begin position="10"/>
        <end position="22"/>
    </location>
</feature>
<dbReference type="GO" id="GO:0017128">
    <property type="term" value="F:phospholipid scramblase activity"/>
    <property type="evidence" value="ECO:0007669"/>
    <property type="project" value="InterPro"/>
</dbReference>
<evidence type="ECO:0000256" key="1">
    <source>
        <dbReference type="ARBA" id="ARBA00005350"/>
    </source>
</evidence>
<sequence>MRKNSPAIARLRESEAELHRGLETPPATAPWGRATRAVDVPAEKMAAPGYPSPMAGYPSPPYPTPPYPGPSAPPAPSSPGFHDYPGPPHHQMHPPVHPQPVPLPGGAPYMPVSTGTGVGGLAYLDQIDQILIHQKTELLEAVTGFETCNQYELRNSMGQRIFSVRERSTLCARWCCGSLRPLTLQVFDSTGREVIHFVRPLKCASCCFSCCLQEMEVQSPPGQTIGYVAQTWHPFVPKYSLLTETREPVLKVVGPCILSNCCGDVNFQVKPMCESRSVGLISKQWSGLPKEIFTDADNFGIQFPKDLNVKMKAVLLGACFLLDYVFFERSRSKMERQTVIR</sequence>
<protein>
    <recommendedName>
        <fullName evidence="2">Phospholipid scramblase</fullName>
    </recommendedName>
</protein>